<evidence type="ECO:0000256" key="1">
    <source>
        <dbReference type="ARBA" id="ARBA00022801"/>
    </source>
</evidence>
<comment type="caution">
    <text evidence="4">The sequence shown here is derived from an EMBL/GenBank/DDBJ whole genome shotgun (WGS) entry which is preliminary data.</text>
</comment>
<evidence type="ECO:0000256" key="3">
    <source>
        <dbReference type="SAM" id="Phobius"/>
    </source>
</evidence>
<proteinExistence type="predicted"/>
<accession>A0A4Q9UZF3</accession>
<dbReference type="InterPro" id="IPR023365">
    <property type="entry name" value="Sortase_dom-sf"/>
</dbReference>
<keyword evidence="3" id="KW-1133">Transmembrane helix</keyword>
<dbReference type="Pfam" id="PF04203">
    <property type="entry name" value="Sortase"/>
    <property type="match status" value="1"/>
</dbReference>
<dbReference type="Gene3D" id="2.40.260.10">
    <property type="entry name" value="Sortase"/>
    <property type="match status" value="1"/>
</dbReference>
<organism evidence="4 5">
    <name type="scientific">Arcanobacterium bovis</name>
    <dbReference type="NCBI Taxonomy" id="2529275"/>
    <lineage>
        <taxon>Bacteria</taxon>
        <taxon>Bacillati</taxon>
        <taxon>Actinomycetota</taxon>
        <taxon>Actinomycetes</taxon>
        <taxon>Actinomycetales</taxon>
        <taxon>Actinomycetaceae</taxon>
        <taxon>Arcanobacterium</taxon>
    </lineage>
</organism>
<dbReference type="CDD" id="cd05830">
    <property type="entry name" value="Sortase_E"/>
    <property type="match status" value="1"/>
</dbReference>
<reference evidence="4 5" key="1">
    <citation type="submission" date="2019-02" db="EMBL/GenBank/DDBJ databases">
        <title>Arcanobacterium bovis sp. nov., isolated from the milk of a cow with mastitis.</title>
        <authorList>
            <person name="Sammra O."/>
            <person name="Foster G."/>
            <person name="Hassan A."/>
            <person name="Alssahen M."/>
            <person name="Laemmler C."/>
            <person name="Borowiak M."/>
            <person name="Malorny B."/>
            <person name="Abdulmawjood A."/>
        </authorList>
    </citation>
    <scope>NUCLEOTIDE SEQUENCE [LARGE SCALE GENOMIC DNA]</scope>
    <source>
        <strain evidence="4 5">C605018/01/1</strain>
    </source>
</reference>
<dbReference type="NCBIfam" id="NF033747">
    <property type="entry name" value="class_E_sortase"/>
    <property type="match status" value="1"/>
</dbReference>
<feature type="active site" description="Proton donor/acceptor" evidence="2">
    <location>
        <position position="140"/>
    </location>
</feature>
<keyword evidence="3" id="KW-0472">Membrane</keyword>
<dbReference type="EMBL" id="SJDT01000005">
    <property type="protein sequence ID" value="TBW21123.1"/>
    <property type="molecule type" value="Genomic_DNA"/>
</dbReference>
<dbReference type="AlphaFoldDB" id="A0A4Q9UZF3"/>
<keyword evidence="5" id="KW-1185">Reference proteome</keyword>
<dbReference type="SUPFAM" id="SSF63817">
    <property type="entry name" value="Sortase"/>
    <property type="match status" value="1"/>
</dbReference>
<dbReference type="OrthoDB" id="5242879at2"/>
<dbReference type="InterPro" id="IPR053465">
    <property type="entry name" value="Sortase_Class_E"/>
</dbReference>
<gene>
    <name evidence="4" type="ORF">EZJ44_06990</name>
</gene>
<keyword evidence="1" id="KW-0378">Hydrolase</keyword>
<dbReference type="Proteomes" id="UP000293036">
    <property type="component" value="Unassembled WGS sequence"/>
</dbReference>
<sequence length="254" mass="28141">MDDEKQKKKRGGWFSWLLGIFGELLITAGLVIGLFIVWQLWWTNVEATASIKSEVSQIHEDFGEVPEKIGQPQTGEPPIISPDKTEGAALAVMHIPAFGYDHSTPIKEGVSKKVLDTGAFGHYPKTALPGEVGNFSTAVHREVYGARMLHVDTLETGTPIVVETPDAWLVYKMISYEIVDPTDGHVILPDPFVAGEAVKNGRNIPTTAPSRRLLTITTCHPPMVSNKRWIVHAEFDHWVKRSDGMPQELVDPDK</sequence>
<feature type="transmembrane region" description="Helical" evidence="3">
    <location>
        <begin position="12"/>
        <end position="42"/>
    </location>
</feature>
<evidence type="ECO:0000256" key="2">
    <source>
        <dbReference type="PIRSR" id="PIRSR605754-1"/>
    </source>
</evidence>
<feature type="active site" description="Acyl-thioester intermediate" evidence="2">
    <location>
        <position position="219"/>
    </location>
</feature>
<dbReference type="InterPro" id="IPR042003">
    <property type="entry name" value="Sortase_E"/>
</dbReference>
<keyword evidence="3" id="KW-0812">Transmembrane</keyword>
<evidence type="ECO:0000313" key="5">
    <source>
        <dbReference type="Proteomes" id="UP000293036"/>
    </source>
</evidence>
<name>A0A4Q9UZF3_9ACTO</name>
<dbReference type="GO" id="GO:0016787">
    <property type="term" value="F:hydrolase activity"/>
    <property type="evidence" value="ECO:0007669"/>
    <property type="project" value="UniProtKB-KW"/>
</dbReference>
<protein>
    <submittedName>
        <fullName evidence="4">Class E sortase</fullName>
    </submittedName>
</protein>
<evidence type="ECO:0000313" key="4">
    <source>
        <dbReference type="EMBL" id="TBW21123.1"/>
    </source>
</evidence>
<dbReference type="InterPro" id="IPR005754">
    <property type="entry name" value="Sortase"/>
</dbReference>